<dbReference type="RefSeq" id="WP_066533642.1">
    <property type="nucleotide sequence ID" value="NZ_CP021422.1"/>
</dbReference>
<dbReference type="AlphaFoldDB" id="A0A1Z2XQB7"/>
<protein>
    <recommendedName>
        <fullName evidence="6">Two-component sensor histidine kinase</fullName>
    </recommendedName>
</protein>
<dbReference type="EMBL" id="CP065321">
    <property type="protein sequence ID" value="QQR29909.1"/>
    <property type="molecule type" value="Genomic_DNA"/>
</dbReference>
<keyword evidence="1" id="KW-0472">Membrane</keyword>
<feature type="transmembrane region" description="Helical" evidence="1">
    <location>
        <begin position="20"/>
        <end position="41"/>
    </location>
</feature>
<evidence type="ECO:0008006" key="6">
    <source>
        <dbReference type="Google" id="ProtNLM"/>
    </source>
</evidence>
<accession>A0A1Z2XQB7</accession>
<evidence type="ECO:0000313" key="4">
    <source>
        <dbReference type="Proteomes" id="UP000196710"/>
    </source>
</evidence>
<gene>
    <name evidence="2" type="ORF">ADH66_08150</name>
    <name evidence="3" type="ORF">I5Q82_18185</name>
</gene>
<reference evidence="2" key="1">
    <citation type="journal article" date="2017" name="Genome Announc.">
        <title>High-Quality Whole-Genome Sequences of the Oligo-Mouse-Microbiota Bacterial Community.</title>
        <authorList>
            <person name="Garzetti D."/>
            <person name="Brugiroux S."/>
            <person name="Bunk B."/>
            <person name="Pukall R."/>
            <person name="McCoy K.D."/>
            <person name="Macpherson A.J."/>
            <person name="Stecher B."/>
        </authorList>
    </citation>
    <scope>NUCLEOTIDE SEQUENCE</scope>
    <source>
        <strain evidence="2">KB18</strain>
    </source>
</reference>
<evidence type="ECO:0000313" key="2">
    <source>
        <dbReference type="EMBL" id="ASB40632.1"/>
    </source>
</evidence>
<dbReference type="EMBL" id="CP021422">
    <property type="protein sequence ID" value="ASB40632.1"/>
    <property type="molecule type" value="Genomic_DNA"/>
</dbReference>
<keyword evidence="1" id="KW-1133">Transmembrane helix</keyword>
<keyword evidence="4" id="KW-1185">Reference proteome</keyword>
<proteinExistence type="predicted"/>
<evidence type="ECO:0000313" key="5">
    <source>
        <dbReference type="Proteomes" id="UP000596035"/>
    </source>
</evidence>
<reference evidence="3 5" key="3">
    <citation type="submission" date="2020-11" db="EMBL/GenBank/DDBJ databases">
        <title>Closed and high quality bacterial genomes of the OMM12 community.</title>
        <authorList>
            <person name="Marbouty M."/>
            <person name="Lamy-Besnier Q."/>
            <person name="Debarbieux L."/>
            <person name="Koszul R."/>
        </authorList>
    </citation>
    <scope>NUCLEOTIDE SEQUENCE [LARGE SCALE GENOMIC DNA]</scope>
    <source>
        <strain evidence="3 5">KB18</strain>
    </source>
</reference>
<evidence type="ECO:0000256" key="1">
    <source>
        <dbReference type="SAM" id="Phobius"/>
    </source>
</evidence>
<sequence length="223" mass="25493">MQDSGPFTVSRPGTSVRTSLFVSYLLTLLLPLLLSFLVFAGSYQVTSRQARHTVSVVGRHLASVVDTYLDEARSESFALILNDYSQKLINYTSPSPTTRQIVYLSELQKEMRFKVAASNYIGTMYAVFPKSDVILSSSGVYYDHNFTYRCQEDLGMTIEEWDDFLDFDGHRHERLSVLSHPSVPQRRNIPFLRVYRRHSAQLLPFKLPQQPNARAFPPDACRS</sequence>
<dbReference type="KEGG" id="amur:ADH66_08150"/>
<reference evidence="4" key="2">
    <citation type="submission" date="2017-05" db="EMBL/GenBank/DDBJ databases">
        <title>Improved OligoMM genomes.</title>
        <authorList>
            <person name="Garzetti D."/>
        </authorList>
    </citation>
    <scope>NUCLEOTIDE SEQUENCE [LARGE SCALE GENOMIC DNA]</scope>
    <source>
        <strain evidence="4">KB18</strain>
    </source>
</reference>
<dbReference type="Proteomes" id="UP000196710">
    <property type="component" value="Chromosome"/>
</dbReference>
<name>A0A1Z2XQB7_9FIRM</name>
<keyword evidence="1" id="KW-0812">Transmembrane</keyword>
<dbReference type="Proteomes" id="UP000596035">
    <property type="component" value="Chromosome"/>
</dbReference>
<organism evidence="3 5">
    <name type="scientific">Acutalibacter muris</name>
    <dbReference type="NCBI Taxonomy" id="1796620"/>
    <lineage>
        <taxon>Bacteria</taxon>
        <taxon>Bacillati</taxon>
        <taxon>Bacillota</taxon>
        <taxon>Clostridia</taxon>
        <taxon>Eubacteriales</taxon>
        <taxon>Acutalibacteraceae</taxon>
        <taxon>Acutalibacter</taxon>
    </lineage>
</organism>
<evidence type="ECO:0000313" key="3">
    <source>
        <dbReference type="EMBL" id="QQR29909.1"/>
    </source>
</evidence>